<keyword evidence="2" id="KW-1185">Reference proteome</keyword>
<dbReference type="RefSeq" id="WP_323328552.1">
    <property type="nucleotide sequence ID" value="NZ_JAYGIL010000010.1"/>
</dbReference>
<reference evidence="1 2" key="1">
    <citation type="submission" date="2023-12" db="EMBL/GenBank/DDBJ databases">
        <title>Novel species of the genus Arcicella isolated from rivers.</title>
        <authorList>
            <person name="Lu H."/>
        </authorList>
    </citation>
    <scope>NUCLEOTIDE SEQUENCE [LARGE SCALE GENOMIC DNA]</scope>
    <source>
        <strain evidence="1 2">DC2W</strain>
    </source>
</reference>
<organism evidence="1 2">
    <name type="scientific">Arcicella gelida</name>
    <dbReference type="NCBI Taxonomy" id="2984195"/>
    <lineage>
        <taxon>Bacteria</taxon>
        <taxon>Pseudomonadati</taxon>
        <taxon>Bacteroidota</taxon>
        <taxon>Cytophagia</taxon>
        <taxon>Cytophagales</taxon>
        <taxon>Flectobacillaceae</taxon>
        <taxon>Arcicella</taxon>
    </lineage>
</organism>
<dbReference type="EMBL" id="JAYGIL010000010">
    <property type="protein sequence ID" value="MEA5403240.1"/>
    <property type="molecule type" value="Genomic_DNA"/>
</dbReference>
<evidence type="ECO:0000313" key="2">
    <source>
        <dbReference type="Proteomes" id="UP001303899"/>
    </source>
</evidence>
<comment type="caution">
    <text evidence="1">The sequence shown here is derived from an EMBL/GenBank/DDBJ whole genome shotgun (WGS) entry which is preliminary data.</text>
</comment>
<name>A0ABU5S415_9BACT</name>
<sequence>MHNLSKSQLLGIVMLCLMLATKAMSFLVQSTNHHPSDKMILTKVEEIAHLRHELAGLDSSQFGLCDTCVASYRSAIAENRLVAQELSRQNLLLQTKVLAMKTLNLRVDSLLRVYREDD</sequence>
<protein>
    <submittedName>
        <fullName evidence="1">Uncharacterized protein</fullName>
    </submittedName>
</protein>
<evidence type="ECO:0000313" key="1">
    <source>
        <dbReference type="EMBL" id="MEA5403240.1"/>
    </source>
</evidence>
<accession>A0ABU5S415</accession>
<gene>
    <name evidence="1" type="ORF">VB776_09965</name>
</gene>
<dbReference type="Proteomes" id="UP001303899">
    <property type="component" value="Unassembled WGS sequence"/>
</dbReference>
<proteinExistence type="predicted"/>